<comment type="catalytic activity">
    <reaction evidence="1">
        <text>a beta-lactam + H2O = a substituted beta-amino acid</text>
        <dbReference type="Rhea" id="RHEA:20401"/>
        <dbReference type="ChEBI" id="CHEBI:15377"/>
        <dbReference type="ChEBI" id="CHEBI:35627"/>
        <dbReference type="ChEBI" id="CHEBI:140347"/>
        <dbReference type="EC" id="3.5.2.6"/>
    </reaction>
</comment>
<evidence type="ECO:0000256" key="3">
    <source>
        <dbReference type="ARBA" id="ARBA00012865"/>
    </source>
</evidence>
<organism evidence="6 7">
    <name type="scientific">Erythrobacter ani</name>
    <dbReference type="NCBI Taxonomy" id="2827235"/>
    <lineage>
        <taxon>Bacteria</taxon>
        <taxon>Pseudomonadati</taxon>
        <taxon>Pseudomonadota</taxon>
        <taxon>Alphaproteobacteria</taxon>
        <taxon>Sphingomonadales</taxon>
        <taxon>Erythrobacteraceae</taxon>
        <taxon>Erythrobacter/Porphyrobacter group</taxon>
        <taxon>Erythrobacter</taxon>
    </lineage>
</organism>
<keyword evidence="7" id="KW-1185">Reference proteome</keyword>
<keyword evidence="4" id="KW-0732">Signal</keyword>
<evidence type="ECO:0000313" key="6">
    <source>
        <dbReference type="EMBL" id="MBV7266888.1"/>
    </source>
</evidence>
<evidence type="ECO:0000313" key="7">
    <source>
        <dbReference type="Proteomes" id="UP000699975"/>
    </source>
</evidence>
<feature type="domain" description="Beta-lactamase class A catalytic" evidence="5">
    <location>
        <begin position="69"/>
        <end position="328"/>
    </location>
</feature>
<comment type="similarity">
    <text evidence="2">Belongs to the class-A beta-lactamase family.</text>
</comment>
<evidence type="ECO:0000256" key="2">
    <source>
        <dbReference type="ARBA" id="ARBA00009009"/>
    </source>
</evidence>
<gene>
    <name evidence="6" type="ORF">KCG45_11915</name>
</gene>
<name>A0ABS6SR76_9SPHN</name>
<comment type="caution">
    <text evidence="6">The sequence shown here is derived from an EMBL/GenBank/DDBJ whole genome shotgun (WGS) entry which is preliminary data.</text>
</comment>
<dbReference type="RefSeq" id="WP_218317421.1">
    <property type="nucleotide sequence ID" value="NZ_JAGSPB010000002.1"/>
</dbReference>
<dbReference type="PANTHER" id="PTHR35333">
    <property type="entry name" value="BETA-LACTAMASE"/>
    <property type="match status" value="1"/>
</dbReference>
<keyword evidence="6" id="KW-0378">Hydrolase</keyword>
<dbReference type="EMBL" id="JAGSPB010000002">
    <property type="protein sequence ID" value="MBV7266888.1"/>
    <property type="molecule type" value="Genomic_DNA"/>
</dbReference>
<evidence type="ECO:0000259" key="5">
    <source>
        <dbReference type="Pfam" id="PF13354"/>
    </source>
</evidence>
<dbReference type="Proteomes" id="UP000699975">
    <property type="component" value="Unassembled WGS sequence"/>
</dbReference>
<feature type="chain" id="PRO_5046151563" description="beta-lactamase" evidence="4">
    <location>
        <begin position="23"/>
        <end position="366"/>
    </location>
</feature>
<feature type="signal peptide" evidence="4">
    <location>
        <begin position="1"/>
        <end position="22"/>
    </location>
</feature>
<dbReference type="Pfam" id="PF13354">
    <property type="entry name" value="Beta-lactamase2"/>
    <property type="match status" value="1"/>
</dbReference>
<dbReference type="PANTHER" id="PTHR35333:SF3">
    <property type="entry name" value="BETA-LACTAMASE-TYPE TRANSPEPTIDASE FOLD CONTAINING PROTEIN"/>
    <property type="match status" value="1"/>
</dbReference>
<accession>A0ABS6SR76</accession>
<evidence type="ECO:0000256" key="4">
    <source>
        <dbReference type="SAM" id="SignalP"/>
    </source>
</evidence>
<dbReference type="GO" id="GO:0016787">
    <property type="term" value="F:hydrolase activity"/>
    <property type="evidence" value="ECO:0007669"/>
    <property type="project" value="UniProtKB-KW"/>
</dbReference>
<protein>
    <recommendedName>
        <fullName evidence="3">beta-lactamase</fullName>
        <ecNumber evidence="3">3.5.2.6</ecNumber>
    </recommendedName>
</protein>
<dbReference type="InterPro" id="IPR000871">
    <property type="entry name" value="Beta-lactam_class-A"/>
</dbReference>
<dbReference type="EC" id="3.5.2.6" evidence="3"/>
<evidence type="ECO:0000256" key="1">
    <source>
        <dbReference type="ARBA" id="ARBA00001526"/>
    </source>
</evidence>
<dbReference type="InterPro" id="IPR045155">
    <property type="entry name" value="Beta-lactam_cat"/>
</dbReference>
<sequence length="366" mass="39538">MAVFSRFLLIFIPILAVALVFAAASPGPAPQTVKVPIGEPPADRVPTPAELAFEQQLAEIGSSISGEIGIAVIDVEARNAYDFNGDRLMPQQSVSKLWVAMAALAQVDAGDLDLSESVSIRRADLTLFYQPIRNVVRSRGSFSSDYGDLIERALASSDNTANDRVLRRIGGAEAVQNWLDGAGLGMIQFGADERTKQSAIAGLRWDQSYSYGDRFYRARDGVAPNLRREAFEGYLAEPIDGASALGIAHAMAQLARGELMSADSTWYMREILSRTRSGPRRLKGGLPPGWRIEHKTGTGQVFDGEQSGYNDVGLLIAPDGSEYGVAVLIGRTREPIPARMEMMQAVTRAVAAFHAVKPPAQRDSAT</sequence>
<reference evidence="6 7" key="1">
    <citation type="submission" date="2021-04" db="EMBL/GenBank/DDBJ databases">
        <authorList>
            <person name="Pira H."/>
            <person name="Risdian C."/>
            <person name="Wink J."/>
        </authorList>
    </citation>
    <scope>NUCLEOTIDE SEQUENCE [LARGE SCALE GENOMIC DNA]</scope>
    <source>
        <strain evidence="6 7">WH131</strain>
    </source>
</reference>
<proteinExistence type="inferred from homology"/>